<sequence>MNYKMLIGLCALGLSSCDAKNFEEKATSKPLVNQEEKNIQKNSINLKSIQEGLDNKIYLLLNSKEGCLVSEKPLSNNILIIYKDDEKFKYEVVKPILKKINTDCVSNLAFVTGEPNYFYDINKISEKEIRGYGFELKKTQLIYKNEKIRGIDLLGDRIPNIVTECFSKEGSHLNIWDGNNSQEKLLHRYTFLDMDLEATCSDDNKIFSLGSLDLKD</sequence>
<protein>
    <recommendedName>
        <fullName evidence="3">Lipoprotein</fullName>
    </recommendedName>
</protein>
<evidence type="ECO:0008006" key="3">
    <source>
        <dbReference type="Google" id="ProtNLM"/>
    </source>
</evidence>
<name>N8Q9P9_9GAMM</name>
<comment type="caution">
    <text evidence="1">The sequence shown here is derived from an EMBL/GenBank/DDBJ whole genome shotgun (WGS) entry which is preliminary data.</text>
</comment>
<dbReference type="PATRIC" id="fig|1217715.3.peg.2881"/>
<dbReference type="PROSITE" id="PS51257">
    <property type="entry name" value="PROKAR_LIPOPROTEIN"/>
    <property type="match status" value="1"/>
</dbReference>
<dbReference type="EMBL" id="APOH01000022">
    <property type="protein sequence ID" value="ENU18627.1"/>
    <property type="molecule type" value="Genomic_DNA"/>
</dbReference>
<dbReference type="AlphaFoldDB" id="N8Q9P9"/>
<organism evidence="1 2">
    <name type="scientific">Acinetobacter bohemicus ANC 3994</name>
    <dbReference type="NCBI Taxonomy" id="1217715"/>
    <lineage>
        <taxon>Bacteria</taxon>
        <taxon>Pseudomonadati</taxon>
        <taxon>Pseudomonadota</taxon>
        <taxon>Gammaproteobacteria</taxon>
        <taxon>Moraxellales</taxon>
        <taxon>Moraxellaceae</taxon>
        <taxon>Acinetobacter</taxon>
    </lineage>
</organism>
<proteinExistence type="predicted"/>
<dbReference type="Proteomes" id="UP000013086">
    <property type="component" value="Unassembled WGS sequence"/>
</dbReference>
<reference evidence="1 2" key="1">
    <citation type="submission" date="2013-02" db="EMBL/GenBank/DDBJ databases">
        <title>The Genome Sequence of Acinetobacter sp. ANC 3994.</title>
        <authorList>
            <consortium name="The Broad Institute Genome Sequencing Platform"/>
            <consortium name="The Broad Institute Genome Sequencing Center for Infectious Disease"/>
            <person name="Cerqueira G."/>
            <person name="Feldgarden M."/>
            <person name="Courvalin P."/>
            <person name="Perichon B."/>
            <person name="Grillot-Courvalin C."/>
            <person name="Clermont D."/>
            <person name="Rocha E."/>
            <person name="Yoon E.-J."/>
            <person name="Nemec A."/>
            <person name="Walker B."/>
            <person name="Young S.K."/>
            <person name="Zeng Q."/>
            <person name="Gargeya S."/>
            <person name="Fitzgerald M."/>
            <person name="Haas B."/>
            <person name="Abouelleil A."/>
            <person name="Alvarado L."/>
            <person name="Arachchi H.M."/>
            <person name="Berlin A.M."/>
            <person name="Chapman S.B."/>
            <person name="Dewar J."/>
            <person name="Goldberg J."/>
            <person name="Griggs A."/>
            <person name="Gujja S."/>
            <person name="Hansen M."/>
            <person name="Howarth C."/>
            <person name="Imamovic A."/>
            <person name="Larimer J."/>
            <person name="McCowan C."/>
            <person name="Murphy C."/>
            <person name="Neiman D."/>
            <person name="Pearson M."/>
            <person name="Priest M."/>
            <person name="Roberts A."/>
            <person name="Saif S."/>
            <person name="Shea T."/>
            <person name="Sisk P."/>
            <person name="Sykes S."/>
            <person name="Wortman J."/>
            <person name="Nusbaum C."/>
            <person name="Birren B."/>
        </authorList>
    </citation>
    <scope>NUCLEOTIDE SEQUENCE [LARGE SCALE GENOMIC DNA]</scope>
    <source>
        <strain evidence="1 2">ANC 3994</strain>
    </source>
</reference>
<dbReference type="HOGENOM" id="CLU_1227768_0_0_6"/>
<accession>N8Q9P9</accession>
<evidence type="ECO:0000313" key="1">
    <source>
        <dbReference type="EMBL" id="ENU18627.1"/>
    </source>
</evidence>
<gene>
    <name evidence="1" type="ORF">F994_02949</name>
</gene>
<dbReference type="eggNOG" id="ENOG5031RAP">
    <property type="taxonomic scope" value="Bacteria"/>
</dbReference>
<evidence type="ECO:0000313" key="2">
    <source>
        <dbReference type="Proteomes" id="UP000013086"/>
    </source>
</evidence>